<accession>A0A7M3M9R6</accession>
<feature type="non-terminal residue" evidence="8">
    <location>
        <position position="225"/>
    </location>
</feature>
<dbReference type="RefSeq" id="WP_144304667.1">
    <property type="nucleotide sequence ID" value="NZ_QMIE01000053.1"/>
</dbReference>
<evidence type="ECO:0000256" key="5">
    <source>
        <dbReference type="ARBA" id="ARBA00022989"/>
    </source>
</evidence>
<keyword evidence="6 7" id="KW-0472">Membrane</keyword>
<dbReference type="EMBL" id="QMIE01000053">
    <property type="protein sequence ID" value="TVM13035.1"/>
    <property type="molecule type" value="Genomic_DNA"/>
</dbReference>
<dbReference type="PANTHER" id="PTHR30250">
    <property type="entry name" value="PST FAMILY PREDICTED COLANIC ACID TRANSPORTER"/>
    <property type="match status" value="1"/>
</dbReference>
<dbReference type="InterPro" id="IPR050833">
    <property type="entry name" value="Poly_Biosynth_Transport"/>
</dbReference>
<feature type="transmembrane region" description="Helical" evidence="7">
    <location>
        <begin position="12"/>
        <end position="31"/>
    </location>
</feature>
<comment type="caution">
    <text evidence="8">The sequence shown here is derived from an EMBL/GenBank/DDBJ whole genome shotgun (WGS) entry which is preliminary data.</text>
</comment>
<dbReference type="Proteomes" id="UP000448292">
    <property type="component" value="Unassembled WGS sequence"/>
</dbReference>
<evidence type="ECO:0008006" key="10">
    <source>
        <dbReference type="Google" id="ProtNLM"/>
    </source>
</evidence>
<evidence type="ECO:0000256" key="2">
    <source>
        <dbReference type="ARBA" id="ARBA00007430"/>
    </source>
</evidence>
<dbReference type="OrthoDB" id="8538786at2"/>
<keyword evidence="4 7" id="KW-0812">Transmembrane</keyword>
<protein>
    <recommendedName>
        <fullName evidence="10">Polysaccharide biosynthesis protein</fullName>
    </recommendedName>
</protein>
<evidence type="ECO:0000256" key="3">
    <source>
        <dbReference type="ARBA" id="ARBA00022475"/>
    </source>
</evidence>
<feature type="non-terminal residue" evidence="8">
    <location>
        <position position="1"/>
    </location>
</feature>
<keyword evidence="3" id="KW-1003">Cell membrane</keyword>
<organism evidence="8 9">
    <name type="scientific">Oceanidesulfovibrio indonesiensis</name>
    <dbReference type="NCBI Taxonomy" id="54767"/>
    <lineage>
        <taxon>Bacteria</taxon>
        <taxon>Pseudomonadati</taxon>
        <taxon>Thermodesulfobacteriota</taxon>
        <taxon>Desulfovibrionia</taxon>
        <taxon>Desulfovibrionales</taxon>
        <taxon>Desulfovibrionaceae</taxon>
        <taxon>Oceanidesulfovibrio</taxon>
    </lineage>
</organism>
<feature type="transmembrane region" description="Helical" evidence="7">
    <location>
        <begin position="188"/>
        <end position="210"/>
    </location>
</feature>
<evidence type="ECO:0000313" key="9">
    <source>
        <dbReference type="Proteomes" id="UP000448292"/>
    </source>
</evidence>
<comment type="subcellular location">
    <subcellularLocation>
        <location evidence="1">Cell membrane</location>
        <topology evidence="1">Multi-pass membrane protein</topology>
    </subcellularLocation>
</comment>
<sequence>WASEQPEITPLLRCVAFALFFELLAGFSFSLMRRDLEFAYIGGIEMLCQVLIYVTSLTLVFLGASYWAPILGILAGSVAKLMLVYRKAPFPISLRMQMRHLRPALKFGVALSGASALSNLRMLLVPLGVTPILGIEAAGIVNLTVRLTQQLSLLRQITRFMSLGVLSKFSADKERLGRVASKGMAYQALMIGPALALFSVFGTWIIPLVFGQEWLVSAKLFPVVA</sequence>
<dbReference type="PANTHER" id="PTHR30250:SF10">
    <property type="entry name" value="LIPOPOLYSACCHARIDE BIOSYNTHESIS PROTEIN WZXC"/>
    <property type="match status" value="1"/>
</dbReference>
<gene>
    <name evidence="8" type="ORF">DPQ33_18410</name>
</gene>
<name>A0A7M3M9R6_9BACT</name>
<dbReference type="Pfam" id="PF13440">
    <property type="entry name" value="Polysacc_synt_3"/>
    <property type="match status" value="1"/>
</dbReference>
<evidence type="ECO:0000256" key="7">
    <source>
        <dbReference type="SAM" id="Phobius"/>
    </source>
</evidence>
<dbReference type="AlphaFoldDB" id="A0A7M3M9R6"/>
<evidence type="ECO:0000256" key="6">
    <source>
        <dbReference type="ARBA" id="ARBA00023136"/>
    </source>
</evidence>
<proteinExistence type="inferred from homology"/>
<feature type="transmembrane region" description="Helical" evidence="7">
    <location>
        <begin position="128"/>
        <end position="145"/>
    </location>
</feature>
<dbReference type="GO" id="GO:0005886">
    <property type="term" value="C:plasma membrane"/>
    <property type="evidence" value="ECO:0007669"/>
    <property type="project" value="UniProtKB-SubCell"/>
</dbReference>
<keyword evidence="9" id="KW-1185">Reference proteome</keyword>
<evidence type="ECO:0000256" key="1">
    <source>
        <dbReference type="ARBA" id="ARBA00004651"/>
    </source>
</evidence>
<comment type="similarity">
    <text evidence="2">Belongs to the polysaccharide synthase family.</text>
</comment>
<evidence type="ECO:0000313" key="8">
    <source>
        <dbReference type="EMBL" id="TVM13035.1"/>
    </source>
</evidence>
<keyword evidence="5 7" id="KW-1133">Transmembrane helix</keyword>
<reference evidence="8 9" key="1">
    <citation type="submission" date="2018-06" db="EMBL/GenBank/DDBJ databases">
        <title>Complete genome of Desulfovibrio indonesiensis P37SLT.</title>
        <authorList>
            <person name="Crispim J.S."/>
            <person name="Vidigal P.M.P."/>
            <person name="Silva L.C.F."/>
            <person name="Laguardia C.N."/>
            <person name="Araujo L.C."/>
            <person name="Dias R.S."/>
            <person name="Sousa M.P."/>
            <person name="Paula S.O."/>
            <person name="Silva C."/>
        </authorList>
    </citation>
    <scope>NUCLEOTIDE SEQUENCE [LARGE SCALE GENOMIC DNA]</scope>
    <source>
        <strain evidence="8 9">P37SLT</strain>
    </source>
</reference>
<evidence type="ECO:0000256" key="4">
    <source>
        <dbReference type="ARBA" id="ARBA00022692"/>
    </source>
</evidence>